<evidence type="ECO:0000259" key="6">
    <source>
        <dbReference type="PROSITE" id="PS51012"/>
    </source>
</evidence>
<protein>
    <recommendedName>
        <fullName evidence="5">Transport permease protein</fullName>
    </recommendedName>
</protein>
<gene>
    <name evidence="7" type="ORF">BD821_106130</name>
</gene>
<dbReference type="OrthoDB" id="1706043at2"/>
<comment type="caution">
    <text evidence="7">The sequence shown here is derived from an EMBL/GenBank/DDBJ whole genome shotgun (WGS) entry which is preliminary data.</text>
</comment>
<comment type="subcellular location">
    <subcellularLocation>
        <location evidence="5">Cell membrane</location>
        <topology evidence="5">Multi-pass membrane protein</topology>
    </subcellularLocation>
    <subcellularLocation>
        <location evidence="1">Membrane</location>
        <topology evidence="1">Multi-pass membrane protein</topology>
    </subcellularLocation>
</comment>
<organism evidence="7 8">
    <name type="scientific">Clostridium algidicarnis DSM 15099</name>
    <dbReference type="NCBI Taxonomy" id="1121295"/>
    <lineage>
        <taxon>Bacteria</taxon>
        <taxon>Bacillati</taxon>
        <taxon>Bacillota</taxon>
        <taxon>Clostridia</taxon>
        <taxon>Eubacteriales</taxon>
        <taxon>Clostridiaceae</taxon>
        <taxon>Clostridium</taxon>
    </lineage>
</organism>
<evidence type="ECO:0000313" key="7">
    <source>
        <dbReference type="EMBL" id="PPK48608.1"/>
    </source>
</evidence>
<dbReference type="PANTHER" id="PTHR43229:SF2">
    <property type="entry name" value="NODULATION PROTEIN J"/>
    <property type="match status" value="1"/>
</dbReference>
<keyword evidence="2 5" id="KW-0812">Transmembrane</keyword>
<dbReference type="PIRSF" id="PIRSF006648">
    <property type="entry name" value="DrrB"/>
    <property type="match status" value="1"/>
</dbReference>
<keyword evidence="3 5" id="KW-1133">Transmembrane helix</keyword>
<accession>A0A2S6FYG2</accession>
<dbReference type="STRING" id="37659.GCA_000703125_00631"/>
<evidence type="ECO:0000256" key="1">
    <source>
        <dbReference type="ARBA" id="ARBA00004141"/>
    </source>
</evidence>
<dbReference type="RefSeq" id="WP_104409744.1">
    <property type="nucleotide sequence ID" value="NZ_PTIS01000006.1"/>
</dbReference>
<dbReference type="InterPro" id="IPR013525">
    <property type="entry name" value="ABC2_TM"/>
</dbReference>
<feature type="transmembrane region" description="Helical" evidence="5">
    <location>
        <begin position="197"/>
        <end position="219"/>
    </location>
</feature>
<keyword evidence="5" id="KW-1003">Cell membrane</keyword>
<feature type="domain" description="ABC transmembrane type-2" evidence="6">
    <location>
        <begin position="26"/>
        <end position="262"/>
    </location>
</feature>
<dbReference type="InterPro" id="IPR047817">
    <property type="entry name" value="ABC2_TM_bact-type"/>
</dbReference>
<feature type="transmembrane region" description="Helical" evidence="5">
    <location>
        <begin position="239"/>
        <end position="259"/>
    </location>
</feature>
<dbReference type="PROSITE" id="PS51012">
    <property type="entry name" value="ABC_TM2"/>
    <property type="match status" value="1"/>
</dbReference>
<evidence type="ECO:0000256" key="4">
    <source>
        <dbReference type="ARBA" id="ARBA00023136"/>
    </source>
</evidence>
<evidence type="ECO:0000313" key="8">
    <source>
        <dbReference type="Proteomes" id="UP000239863"/>
    </source>
</evidence>
<evidence type="ECO:0000256" key="2">
    <source>
        <dbReference type="ARBA" id="ARBA00022692"/>
    </source>
</evidence>
<dbReference type="AlphaFoldDB" id="A0A2S6FYG2"/>
<feature type="transmembrane region" description="Helical" evidence="5">
    <location>
        <begin position="153"/>
        <end position="176"/>
    </location>
</feature>
<dbReference type="GO" id="GO:0140359">
    <property type="term" value="F:ABC-type transporter activity"/>
    <property type="evidence" value="ECO:0007669"/>
    <property type="project" value="InterPro"/>
</dbReference>
<dbReference type="GO" id="GO:0043190">
    <property type="term" value="C:ATP-binding cassette (ABC) transporter complex"/>
    <property type="evidence" value="ECO:0007669"/>
    <property type="project" value="InterPro"/>
</dbReference>
<sequence>MSIRENFNILRARFIISAKIYFRYPLNIILSLFSPIIWLSPFYFMAKAFQVEGKISGFESYTGNSDFIGFMVIGYMMASYMGVAMWSMGFSLKEEMRQGVLESNWSTPANKILLMVSQSMFKFCIATLEIIITGVICHFIFDFNITPDILKIIVILIPGIISLIGIGVAISAMVLITKEANTIIDISSGFLSAFSGSYFPINVLPKSLMIISFAIPLTYLNDSMRGILLGQKTFLPFKYELIIIIMFTFLSAFLGVFIFNKTERKCRELGIVSGH</sequence>
<feature type="transmembrane region" description="Helical" evidence="5">
    <location>
        <begin position="21"/>
        <end position="44"/>
    </location>
</feature>
<evidence type="ECO:0000256" key="3">
    <source>
        <dbReference type="ARBA" id="ARBA00022989"/>
    </source>
</evidence>
<dbReference type="PANTHER" id="PTHR43229">
    <property type="entry name" value="NODULATION PROTEIN J"/>
    <property type="match status" value="1"/>
</dbReference>
<evidence type="ECO:0000256" key="5">
    <source>
        <dbReference type="RuleBase" id="RU361157"/>
    </source>
</evidence>
<keyword evidence="5" id="KW-0813">Transport</keyword>
<keyword evidence="4 5" id="KW-0472">Membrane</keyword>
<feature type="transmembrane region" description="Helical" evidence="5">
    <location>
        <begin position="67"/>
        <end position="88"/>
    </location>
</feature>
<feature type="transmembrane region" description="Helical" evidence="5">
    <location>
        <begin position="120"/>
        <end position="141"/>
    </location>
</feature>
<dbReference type="InterPro" id="IPR051784">
    <property type="entry name" value="Nod_factor_ABC_transporter"/>
</dbReference>
<comment type="similarity">
    <text evidence="5">Belongs to the ABC-2 integral membrane protein family.</text>
</comment>
<name>A0A2S6FYG2_9CLOT</name>
<dbReference type="Proteomes" id="UP000239863">
    <property type="component" value="Unassembled WGS sequence"/>
</dbReference>
<reference evidence="7 8" key="1">
    <citation type="submission" date="2018-02" db="EMBL/GenBank/DDBJ databases">
        <title>Genomic Encyclopedia of Archaeal and Bacterial Type Strains, Phase II (KMG-II): from individual species to whole genera.</title>
        <authorList>
            <person name="Goeker M."/>
        </authorList>
    </citation>
    <scope>NUCLEOTIDE SEQUENCE [LARGE SCALE GENOMIC DNA]</scope>
    <source>
        <strain evidence="7 8">DSM 15099</strain>
    </source>
</reference>
<proteinExistence type="inferred from homology"/>
<dbReference type="Pfam" id="PF01061">
    <property type="entry name" value="ABC2_membrane"/>
    <property type="match status" value="1"/>
</dbReference>
<dbReference type="InterPro" id="IPR000412">
    <property type="entry name" value="ABC_2_transport"/>
</dbReference>
<dbReference type="EMBL" id="PTIS01000006">
    <property type="protein sequence ID" value="PPK48608.1"/>
    <property type="molecule type" value="Genomic_DNA"/>
</dbReference>